<keyword evidence="3" id="KW-1185">Reference proteome</keyword>
<sequence>MAMKTVNLMQGSQEWHDFRANHYPASEAPAMKGCGLYDPMTPENLALVRLGIREKEVTDYQQRIFDDGHAAEEAARPIVEKIIGDELSNMTGYIETPELAMNISASFDGITFDGETLFEHKIWNEKLAEMVRNNDLSPSYYWQLEQQLLVSGAKRVVFVTSDAFILDENIASRENFSFVSDELTANDGSSYVTVANDLLWMEYTPVPGRAEQLIEGWKNYESILAEMLVENDAWDDVVTKYLPLANKQKELKDEIKALDEQILPHKTALVAYATRTGSKKVVGSSVEVRSTSRKGGLLEKEILAEMNELRKKLNMPELKDLEEYRAGSSTSWQVKVLDKPVTKNDVVELKAKAKIKPSKTQQLASAAMKTNLAVGAFNF</sequence>
<reference evidence="2 3" key="1">
    <citation type="submission" date="2014-04" db="EMBL/GenBank/DDBJ databases">
        <title>Draft genome sequence of Hydrogenovibrio marinus MH-110, a model organism for aerobic H2 metabolism.</title>
        <authorList>
            <person name="Cha H.J."/>
            <person name="Jo B.H."/>
            <person name="Hwang B.H."/>
        </authorList>
    </citation>
    <scope>NUCLEOTIDE SEQUENCE [LARGE SCALE GENOMIC DNA]</scope>
    <source>
        <strain evidence="2 3">MH-110</strain>
    </source>
</reference>
<organism evidence="2 3">
    <name type="scientific">Hydrogenovibrio marinus</name>
    <dbReference type="NCBI Taxonomy" id="28885"/>
    <lineage>
        <taxon>Bacteria</taxon>
        <taxon>Pseudomonadati</taxon>
        <taxon>Pseudomonadota</taxon>
        <taxon>Gammaproteobacteria</taxon>
        <taxon>Thiotrichales</taxon>
        <taxon>Piscirickettsiaceae</taxon>
        <taxon>Hydrogenovibrio</taxon>
    </lineage>
</organism>
<dbReference type="InterPro" id="IPR011604">
    <property type="entry name" value="PDDEXK-like_dom_sf"/>
</dbReference>
<dbReference type="STRING" id="28885.EI16_12230"/>
<feature type="domain" description="YqaJ viral recombinase" evidence="1">
    <location>
        <begin position="14"/>
        <end position="153"/>
    </location>
</feature>
<dbReference type="EMBL" id="JMIU01000002">
    <property type="protein sequence ID" value="KDN94660.1"/>
    <property type="molecule type" value="Genomic_DNA"/>
</dbReference>
<evidence type="ECO:0000313" key="2">
    <source>
        <dbReference type="EMBL" id="KDN94660.1"/>
    </source>
</evidence>
<dbReference type="Proteomes" id="UP000027341">
    <property type="component" value="Unassembled WGS sequence"/>
</dbReference>
<dbReference type="InterPro" id="IPR019080">
    <property type="entry name" value="YqaJ_viral_recombinase"/>
</dbReference>
<proteinExistence type="predicted"/>
<dbReference type="Pfam" id="PF09588">
    <property type="entry name" value="YqaJ"/>
    <property type="match status" value="1"/>
</dbReference>
<dbReference type="InterPro" id="IPR011335">
    <property type="entry name" value="Restrct_endonuc-II-like"/>
</dbReference>
<dbReference type="SUPFAM" id="SSF52980">
    <property type="entry name" value="Restriction endonuclease-like"/>
    <property type="match status" value="1"/>
</dbReference>
<gene>
    <name evidence="2" type="ORF">EI16_12230</name>
</gene>
<name>A0A066ZX52_HYDMR</name>
<evidence type="ECO:0000259" key="1">
    <source>
        <dbReference type="Pfam" id="PF09588"/>
    </source>
</evidence>
<dbReference type="RefSeq" id="WP_051623285.1">
    <property type="nucleotide sequence ID" value="NZ_JMIU01000002.1"/>
</dbReference>
<comment type="caution">
    <text evidence="2">The sequence shown here is derived from an EMBL/GenBank/DDBJ whole genome shotgun (WGS) entry which is preliminary data.</text>
</comment>
<dbReference type="Gene3D" id="3.90.320.10">
    <property type="match status" value="1"/>
</dbReference>
<evidence type="ECO:0000313" key="3">
    <source>
        <dbReference type="Proteomes" id="UP000027341"/>
    </source>
</evidence>
<dbReference type="AlphaFoldDB" id="A0A066ZX52"/>
<protein>
    <recommendedName>
        <fullName evidence="1">YqaJ viral recombinase domain-containing protein</fullName>
    </recommendedName>
</protein>
<accession>A0A066ZX52</accession>